<dbReference type="InterPro" id="IPR021109">
    <property type="entry name" value="Peptidase_aspartic_dom_sf"/>
</dbReference>
<feature type="region of interest" description="Disordered" evidence="1">
    <location>
        <begin position="154"/>
        <end position="206"/>
    </location>
</feature>
<feature type="domain" description="Integrase p58-like C-terminal" evidence="2">
    <location>
        <begin position="272"/>
        <end position="304"/>
    </location>
</feature>
<dbReference type="Pfam" id="PF22938">
    <property type="entry name" value="Integrase_p58_C"/>
    <property type="match status" value="1"/>
</dbReference>
<dbReference type="EMBL" id="HBUF01253847">
    <property type="protein sequence ID" value="CAG6680980.1"/>
    <property type="molecule type" value="Transcribed_RNA"/>
</dbReference>
<dbReference type="AlphaFoldDB" id="A0A8D8T392"/>
<sequence length="312" mass="35466">MKRGDYSVIIHGTVGKLDCDFILDTASSMSILKRDLFPDVIPTNPDKYVLRTATGEEVPVYGQVKLNTQLGSVSVIHTYLLADIVDECIMGLDFIEEHKVGILVAQRVIVLNGVKIPITLGSAGAVREPVHKHCERVKDQLVLSADVRRVTVETRPGWSNEESKKGQQVDDDDDEPVLSRKERGRSGPVLTRKERDRKPRWSDDCDGTELQEGLRNIHDKTRDKLKLSSDRMKTRYDSLCNSVGFQVGDQVWLYNPKRRKGRSPKLQQDWEGPYNVITKINDVVYRIQKGPRGKFKVVHLDRLATYLEPEFS</sequence>
<evidence type="ECO:0000256" key="1">
    <source>
        <dbReference type="SAM" id="MobiDB-lite"/>
    </source>
</evidence>
<feature type="compositionally biased region" description="Basic and acidic residues" evidence="1">
    <location>
        <begin position="177"/>
        <end position="203"/>
    </location>
</feature>
<evidence type="ECO:0000313" key="3">
    <source>
        <dbReference type="EMBL" id="CAG6680980.1"/>
    </source>
</evidence>
<reference evidence="3" key="1">
    <citation type="submission" date="2021-05" db="EMBL/GenBank/DDBJ databases">
        <authorList>
            <person name="Alioto T."/>
            <person name="Alioto T."/>
            <person name="Gomez Garrido J."/>
        </authorList>
    </citation>
    <scope>NUCLEOTIDE SEQUENCE</scope>
</reference>
<dbReference type="InterPro" id="IPR054465">
    <property type="entry name" value="Integrase_p58-like_C"/>
</dbReference>
<name>A0A8D8T392_9HEMI</name>
<dbReference type="Gene3D" id="2.40.70.10">
    <property type="entry name" value="Acid Proteases"/>
    <property type="match status" value="1"/>
</dbReference>
<protein>
    <recommendedName>
        <fullName evidence="2">Integrase p58-like C-terminal domain-containing protein</fullName>
    </recommendedName>
</protein>
<evidence type="ECO:0000259" key="2">
    <source>
        <dbReference type="Pfam" id="PF22938"/>
    </source>
</evidence>
<proteinExistence type="predicted"/>
<accession>A0A8D8T392</accession>
<dbReference type="SUPFAM" id="SSF50630">
    <property type="entry name" value="Acid proteases"/>
    <property type="match status" value="1"/>
</dbReference>
<organism evidence="3">
    <name type="scientific">Cacopsylla melanoneura</name>
    <dbReference type="NCBI Taxonomy" id="428564"/>
    <lineage>
        <taxon>Eukaryota</taxon>
        <taxon>Metazoa</taxon>
        <taxon>Ecdysozoa</taxon>
        <taxon>Arthropoda</taxon>
        <taxon>Hexapoda</taxon>
        <taxon>Insecta</taxon>
        <taxon>Pterygota</taxon>
        <taxon>Neoptera</taxon>
        <taxon>Paraneoptera</taxon>
        <taxon>Hemiptera</taxon>
        <taxon>Sternorrhyncha</taxon>
        <taxon>Psylloidea</taxon>
        <taxon>Psyllidae</taxon>
        <taxon>Psyllinae</taxon>
        <taxon>Cacopsylla</taxon>
    </lineage>
</organism>